<dbReference type="RefSeq" id="WP_211698521.1">
    <property type="nucleotide sequence ID" value="NZ_CP046600.1"/>
</dbReference>
<dbReference type="EMBL" id="CP046600">
    <property type="protein sequence ID" value="QUR66954.1"/>
    <property type="molecule type" value="Genomic_DNA"/>
</dbReference>
<dbReference type="KEGG" id="mspg:F6B93_07465"/>
<reference evidence="3" key="1">
    <citation type="submission" date="2019-12" db="EMBL/GenBank/DDBJ databases">
        <title>Mycobacterium spongiae sp. nov.</title>
        <authorList>
            <person name="Stinear T."/>
        </authorList>
    </citation>
    <scope>NUCLEOTIDE SEQUENCE</scope>
    <source>
        <strain evidence="3">FSD4b-SM</strain>
    </source>
</reference>
<dbReference type="Gene3D" id="1.10.30.50">
    <property type="match status" value="1"/>
</dbReference>
<evidence type="ECO:0000259" key="2">
    <source>
        <dbReference type="SMART" id="SM00507"/>
    </source>
</evidence>
<dbReference type="AlphaFoldDB" id="A0A975JWG7"/>
<feature type="region of interest" description="Disordered" evidence="1">
    <location>
        <begin position="449"/>
        <end position="498"/>
    </location>
</feature>
<dbReference type="SMART" id="SM00507">
    <property type="entry name" value="HNHc"/>
    <property type="match status" value="1"/>
</dbReference>
<feature type="domain" description="HNH nuclease" evidence="2">
    <location>
        <begin position="329"/>
        <end position="381"/>
    </location>
</feature>
<evidence type="ECO:0000313" key="3">
    <source>
        <dbReference type="EMBL" id="QUR66954.1"/>
    </source>
</evidence>
<dbReference type="Proteomes" id="UP000682202">
    <property type="component" value="Chromosome"/>
</dbReference>
<proteinExistence type="predicted"/>
<evidence type="ECO:0000313" key="4">
    <source>
        <dbReference type="Proteomes" id="UP000682202"/>
    </source>
</evidence>
<dbReference type="InterPro" id="IPR003870">
    <property type="entry name" value="DUF222"/>
</dbReference>
<dbReference type="InterPro" id="IPR003615">
    <property type="entry name" value="HNH_nuc"/>
</dbReference>
<keyword evidence="4" id="KW-1185">Reference proteome</keyword>
<feature type="compositionally biased region" description="Pro residues" evidence="1">
    <location>
        <begin position="486"/>
        <end position="498"/>
    </location>
</feature>
<sequence>MFEEVRSRFDELFERRNPSNTSESASLLDRICSAARTENRAAAAQLVAIGELFAYRLSRCSDTEDWAIDTMEAVTAELAAALRISQGLASSRLRYARAMRERLPRVGAVFKTGEIDYRMFQTLVYRTDLITDRDVLAAVDAELAAKVTRWPSMTRSRLGGQIDKIVARADADAVRRHKKNQTDREIWIGANEGGTSEIHGSLFTPDANALDKRLTALAATVCERDPRSREQRRADALGALAAGADRLGCRCGRAACSAGQRPSATPVVIHVIAEQATINGTGSAPASEIGADGLITADLVAELATSAKRVPLVHPADAPPEPGYVPSTALADFVRCRDMTCRWPGCDQPAINCDVDHSIPYADGGPTHASNLNCKCRTHHLVKTFWGWRERQLPDGTIIFTSPSDHTYVTTPGSALLFPSLCHSTGGTPAPEVDLPLDYCAERTAMMPRRRRTRAQDRAHRINTERRHNQRARVAQAAECANSFGPAPPDTASDPPPF</sequence>
<name>A0A975JWG7_9MYCO</name>
<evidence type="ECO:0000256" key="1">
    <source>
        <dbReference type="SAM" id="MobiDB-lite"/>
    </source>
</evidence>
<feature type="compositionally biased region" description="Basic and acidic residues" evidence="1">
    <location>
        <begin position="454"/>
        <end position="467"/>
    </location>
</feature>
<organism evidence="3 4">
    <name type="scientific">Mycobacterium spongiae</name>
    <dbReference type="NCBI Taxonomy" id="886343"/>
    <lineage>
        <taxon>Bacteria</taxon>
        <taxon>Bacillati</taxon>
        <taxon>Actinomycetota</taxon>
        <taxon>Actinomycetes</taxon>
        <taxon>Mycobacteriales</taxon>
        <taxon>Mycobacteriaceae</taxon>
        <taxon>Mycobacterium</taxon>
    </lineage>
</organism>
<gene>
    <name evidence="3" type="ORF">F6B93_07465</name>
</gene>
<accession>A0A975JWG7</accession>
<protein>
    <submittedName>
        <fullName evidence="3">DUF222 domain-containing protein</fullName>
    </submittedName>
</protein>
<dbReference type="Pfam" id="PF02720">
    <property type="entry name" value="DUF222"/>
    <property type="match status" value="1"/>
</dbReference>
<dbReference type="CDD" id="cd00085">
    <property type="entry name" value="HNHc"/>
    <property type="match status" value="1"/>
</dbReference>